<keyword evidence="10" id="KW-1185">Reference proteome</keyword>
<evidence type="ECO:0000256" key="3">
    <source>
        <dbReference type="ARBA" id="ARBA00022692"/>
    </source>
</evidence>
<dbReference type="HOGENOM" id="CLU_269996_0_0_14"/>
<feature type="transmembrane region" description="Helical" evidence="7">
    <location>
        <begin position="429"/>
        <end position="453"/>
    </location>
</feature>
<dbReference type="STRING" id="1276246.SCULI_v1c08470"/>
<gene>
    <name evidence="9" type="ORF">SCULI_v1c08470</name>
</gene>
<feature type="transmembrane region" description="Helical" evidence="7">
    <location>
        <begin position="20"/>
        <end position="43"/>
    </location>
</feature>
<dbReference type="OrthoDB" id="391548at2"/>
<organism evidence="9 10">
    <name type="scientific">Spiroplasma culicicola AES-1</name>
    <dbReference type="NCBI Taxonomy" id="1276246"/>
    <lineage>
        <taxon>Bacteria</taxon>
        <taxon>Bacillati</taxon>
        <taxon>Mycoplasmatota</taxon>
        <taxon>Mollicutes</taxon>
        <taxon>Entomoplasmatales</taxon>
        <taxon>Spiroplasmataceae</taxon>
        <taxon>Spiroplasma</taxon>
    </lineage>
</organism>
<dbReference type="PANTHER" id="PTHR30572">
    <property type="entry name" value="MEMBRANE COMPONENT OF TRANSPORTER-RELATED"/>
    <property type="match status" value="1"/>
</dbReference>
<dbReference type="Proteomes" id="UP000019267">
    <property type="component" value="Chromosome"/>
</dbReference>
<evidence type="ECO:0000259" key="8">
    <source>
        <dbReference type="Pfam" id="PF02687"/>
    </source>
</evidence>
<evidence type="ECO:0000256" key="1">
    <source>
        <dbReference type="ARBA" id="ARBA00004651"/>
    </source>
</evidence>
<dbReference type="RefSeq" id="WP_025363413.1">
    <property type="nucleotide sequence ID" value="NZ_CP006681.1"/>
</dbReference>
<dbReference type="PATRIC" id="fig|1276246.3.peg.842"/>
<evidence type="ECO:0000256" key="2">
    <source>
        <dbReference type="ARBA" id="ARBA00022475"/>
    </source>
</evidence>
<dbReference type="InterPro" id="IPR003838">
    <property type="entry name" value="ABC3_permease_C"/>
</dbReference>
<reference evidence="9 10" key="1">
    <citation type="journal article" date="2014" name="Genome Biol. Evol.">
        <title>Molecular evolution of the substrate utilization strategies and putative virulence factors in mosquito-associated Spiroplasma species.</title>
        <authorList>
            <person name="Chang T.H."/>
            <person name="Lo W.S."/>
            <person name="Ku C."/>
            <person name="Chen L.L."/>
            <person name="Kuo C.H."/>
        </authorList>
    </citation>
    <scope>NUCLEOTIDE SEQUENCE [LARGE SCALE GENOMIC DNA]</scope>
    <source>
        <strain evidence="9">AES-1</strain>
    </source>
</reference>
<sequence>MKNIFKSYIKLFIKSWVETIGTIVFLLIFTMVVLGMLATPLQLSFKASSLKSKTNTWDQQMQYNKSYDDDFLYNNIYLGGEFSIEYKGEKLLLLEEKENGWFTDPAKEIIKAYAENKEEEMAKISDITNQSQKSILATEEESENYKEAVQRITSFFLQSYRRNGPEVELTINIGNEEQTILVKDVFKGEFLNTADNTHSLNNLQSYIVNNALMKMTEQNSTAEFAVFDKLELKTTKGSDGYTYKIESYNPSFSNEKGAKLNNLIIDKGQKEIAEYTKDTNEYEAYINDLYAESHNLDIGDVFEIDMPLSSTTSKTVKFKIVGIANKYSTIAPIDTSIFDSITNYGQIFVEKSFFNDEILFGKILGEKFVSSSSLYFNQDRMIKNFNADLNKYFSSSDNDGIQSIFKPGTSTFTAMKYHLQITTLTNLTIMTWIFAVIGGILLFLSFFFIIFVLKKEINSTRKQLGVFKAMGYKTSELTWIFSLKTFITMAIGIILGYLASIPFQIDAAENTFRGMVIFNYQSIYLNPIFLLTVFIIIPALFALVAYITIFKYLNEGALQLLSFGPKQKKPWMVYVAYILFFPSFIFMGINKLILHIMKKKNIGFTYKMQESFVQFSKGKYVLIMTLIGFSSFLFSLQLRALPVINDMINGGFNFFTSDVNHKYDMSSTSKLKFNKDDELVYRDEVKQPDIKYIDFAQEGSVENYIKNNSDSFIHYDNIHILFATIAEARDLAIKEIKNIAPANAEKIKAVIPIVSNLTALLAPLDLVGQLSVNQVKGWYYNYDSFVQTMNNWEKSDNLNNVFTLRAPTGENEDQISGIWLSDIAKYSCFSTDLNYNSCSDIEGYQKYLLESNNNNNNNNYSNNNENSRAAEAGASPIFSSLLQEVYFKDFSRDQFVAANTVFFNSKTDSFAFDMPYFIEGNSEIGDSSTFTAMDFASKKYGDPSVIFNLTSVSSSQLEELTDENDQFINGVIAYRLAKLLNLHVGDIFQINLGNKGSQVLKVRVAAINEAANMTQSIWFDYKTLINHIGSDELKTMNLEPQFTSMYSTRASLEGKFDLKNIQNLASSFKGKLESTSIWTGIDTSWMGTILDLYSPIIDDMDIENLPLPDWAEPIRDPIEKFLKWFKELKAESFVEDEKINYFMDGNVLGGNIMVFPLIKAAIDSLMSAMTNSMVMYILIDILLLTVLLIVIMNIIVRDSINIITIMRSLGYNDRKINWMVMGRYITGSLIAFITAYIGSVVTWNIIQMIVWNKFTVLVTIPTVLWLPVVSFIAIGGIMFAGWIAAMYQIKKQPLTYLVS</sequence>
<feature type="transmembrane region" description="Helical" evidence="7">
    <location>
        <begin position="523"/>
        <end position="550"/>
    </location>
</feature>
<evidence type="ECO:0000256" key="4">
    <source>
        <dbReference type="ARBA" id="ARBA00022989"/>
    </source>
</evidence>
<evidence type="ECO:0000313" key="10">
    <source>
        <dbReference type="Proteomes" id="UP000019267"/>
    </source>
</evidence>
<dbReference type="InterPro" id="IPR050250">
    <property type="entry name" value="Macrolide_Exporter_MacB"/>
</dbReference>
<keyword evidence="3 7" id="KW-0812">Transmembrane</keyword>
<protein>
    <submittedName>
        <fullName evidence="9">ABC transporter permease</fullName>
    </submittedName>
</protein>
<evidence type="ECO:0000256" key="6">
    <source>
        <dbReference type="ARBA" id="ARBA00038076"/>
    </source>
</evidence>
<dbReference type="PANTHER" id="PTHR30572:SF4">
    <property type="entry name" value="ABC TRANSPORTER PERMEASE YTRF"/>
    <property type="match status" value="1"/>
</dbReference>
<feature type="transmembrane region" description="Helical" evidence="7">
    <location>
        <begin position="1174"/>
        <end position="1196"/>
    </location>
</feature>
<feature type="domain" description="ABC3 transporter permease C-terminal" evidence="8">
    <location>
        <begin position="1177"/>
        <end position="1293"/>
    </location>
</feature>
<dbReference type="KEGG" id="scq:SCULI_v1c08470"/>
<evidence type="ECO:0000313" key="9">
    <source>
        <dbReference type="EMBL" id="AHI53187.1"/>
    </source>
</evidence>
<feature type="transmembrane region" description="Helical" evidence="7">
    <location>
        <begin position="1263"/>
        <end position="1285"/>
    </location>
</feature>
<dbReference type="GO" id="GO:0005886">
    <property type="term" value="C:plasma membrane"/>
    <property type="evidence" value="ECO:0007669"/>
    <property type="project" value="UniProtKB-SubCell"/>
</dbReference>
<accession>W6A888</accession>
<keyword evidence="4 7" id="KW-1133">Transmembrane helix</keyword>
<feature type="transmembrane region" description="Helical" evidence="7">
    <location>
        <begin position="477"/>
        <end position="503"/>
    </location>
</feature>
<keyword evidence="5 7" id="KW-0472">Membrane</keyword>
<feature type="transmembrane region" description="Helical" evidence="7">
    <location>
        <begin position="1224"/>
        <end position="1251"/>
    </location>
</feature>
<dbReference type="GO" id="GO:0022857">
    <property type="term" value="F:transmembrane transporter activity"/>
    <property type="evidence" value="ECO:0007669"/>
    <property type="project" value="TreeGrafter"/>
</dbReference>
<feature type="transmembrane region" description="Helical" evidence="7">
    <location>
        <begin position="571"/>
        <end position="589"/>
    </location>
</feature>
<dbReference type="eggNOG" id="COG0577">
    <property type="taxonomic scope" value="Bacteria"/>
</dbReference>
<dbReference type="Pfam" id="PF02687">
    <property type="entry name" value="FtsX"/>
    <property type="match status" value="2"/>
</dbReference>
<comment type="subcellular location">
    <subcellularLocation>
        <location evidence="1">Cell membrane</location>
        <topology evidence="1">Multi-pass membrane protein</topology>
    </subcellularLocation>
</comment>
<keyword evidence="2" id="KW-1003">Cell membrane</keyword>
<feature type="domain" description="ABC3 transporter permease C-terminal" evidence="8">
    <location>
        <begin position="436"/>
        <end position="554"/>
    </location>
</feature>
<name>W6A888_9MOLU</name>
<evidence type="ECO:0000256" key="7">
    <source>
        <dbReference type="SAM" id="Phobius"/>
    </source>
</evidence>
<evidence type="ECO:0000256" key="5">
    <source>
        <dbReference type="ARBA" id="ARBA00023136"/>
    </source>
</evidence>
<dbReference type="EMBL" id="CP006681">
    <property type="protein sequence ID" value="AHI53187.1"/>
    <property type="molecule type" value="Genomic_DNA"/>
</dbReference>
<proteinExistence type="inferred from homology"/>
<comment type="similarity">
    <text evidence="6">Belongs to the ABC-4 integral membrane protein family.</text>
</comment>